<dbReference type="InterPro" id="IPR010255">
    <property type="entry name" value="Haem_peroxidase_sf"/>
</dbReference>
<accession>A0A6G0W8P9</accession>
<comment type="caution">
    <text evidence="6">The sequence shown here is derived from an EMBL/GenBank/DDBJ whole genome shotgun (WGS) entry which is preliminary data.</text>
</comment>
<name>A0A6G0W8P9_9STRA</name>
<dbReference type="GO" id="GO:0006979">
    <property type="term" value="P:response to oxidative stress"/>
    <property type="evidence" value="ECO:0007669"/>
    <property type="project" value="InterPro"/>
</dbReference>
<dbReference type="GO" id="GO:0016702">
    <property type="term" value="F:oxidoreductase activity, acting on single donors with incorporation of molecular oxygen, incorporation of two atoms of oxygen"/>
    <property type="evidence" value="ECO:0007669"/>
    <property type="project" value="TreeGrafter"/>
</dbReference>
<dbReference type="SUPFAM" id="SSF48113">
    <property type="entry name" value="Heme-dependent peroxidases"/>
    <property type="match status" value="1"/>
</dbReference>
<evidence type="ECO:0000256" key="2">
    <source>
        <dbReference type="ARBA" id="ARBA00022821"/>
    </source>
</evidence>
<dbReference type="PANTHER" id="PTHR11903">
    <property type="entry name" value="PROSTAGLANDIN G/H SYNTHASE"/>
    <property type="match status" value="1"/>
</dbReference>
<dbReference type="GO" id="GO:0046872">
    <property type="term" value="F:metal ion binding"/>
    <property type="evidence" value="ECO:0007669"/>
    <property type="project" value="UniProtKB-KW"/>
</dbReference>
<dbReference type="VEuPathDB" id="FungiDB:AeMF1_008128"/>
<dbReference type="AlphaFoldDB" id="A0A6G0W8P9"/>
<keyword evidence="1" id="KW-0479">Metal-binding</keyword>
<evidence type="ECO:0000256" key="3">
    <source>
        <dbReference type="ARBA" id="ARBA00022964"/>
    </source>
</evidence>
<organism evidence="6 7">
    <name type="scientific">Aphanomyces euteiches</name>
    <dbReference type="NCBI Taxonomy" id="100861"/>
    <lineage>
        <taxon>Eukaryota</taxon>
        <taxon>Sar</taxon>
        <taxon>Stramenopiles</taxon>
        <taxon>Oomycota</taxon>
        <taxon>Saprolegniomycetes</taxon>
        <taxon>Saprolegniales</taxon>
        <taxon>Verrucalvaceae</taxon>
        <taxon>Aphanomyces</taxon>
    </lineage>
</organism>
<dbReference type="GO" id="GO:0020037">
    <property type="term" value="F:heme binding"/>
    <property type="evidence" value="ECO:0007669"/>
    <property type="project" value="InterPro"/>
</dbReference>
<keyword evidence="3" id="KW-0223">Dioxygenase</keyword>
<dbReference type="InterPro" id="IPR019791">
    <property type="entry name" value="Haem_peroxidase_animal"/>
</dbReference>
<dbReference type="EMBL" id="VJMJ01000301">
    <property type="protein sequence ID" value="KAF0723566.1"/>
    <property type="molecule type" value="Genomic_DNA"/>
</dbReference>
<dbReference type="Pfam" id="PF03098">
    <property type="entry name" value="An_peroxidase"/>
    <property type="match status" value="1"/>
</dbReference>
<dbReference type="PANTHER" id="PTHR11903:SF11">
    <property type="entry name" value="ALPHA-DIOXYGENASE 1"/>
    <property type="match status" value="1"/>
</dbReference>
<sequence>MHEFLLLTSIKTWNDLTSDKDVIQRLQKVYGNDVELFDLLVGTSAEERLPGFVFGETIYTVFVAQTQRRIESDRFFTEDFRPEVYTPEGYNWVESEAFRYLAQNPDMLR</sequence>
<dbReference type="InterPro" id="IPR050783">
    <property type="entry name" value="Oxylipin_biosynth_metab"/>
</dbReference>
<dbReference type="GO" id="GO:0006952">
    <property type="term" value="P:defense response"/>
    <property type="evidence" value="ECO:0007669"/>
    <property type="project" value="UniProtKB-KW"/>
</dbReference>
<dbReference type="GO" id="GO:0006631">
    <property type="term" value="P:fatty acid metabolic process"/>
    <property type="evidence" value="ECO:0007669"/>
    <property type="project" value="UniProtKB-ARBA"/>
</dbReference>
<dbReference type="Proteomes" id="UP000481153">
    <property type="component" value="Unassembled WGS sequence"/>
</dbReference>
<evidence type="ECO:0000256" key="4">
    <source>
        <dbReference type="ARBA" id="ARBA00023002"/>
    </source>
</evidence>
<proteinExistence type="predicted"/>
<evidence type="ECO:0000313" key="7">
    <source>
        <dbReference type="Proteomes" id="UP000481153"/>
    </source>
</evidence>
<keyword evidence="4" id="KW-0560">Oxidoreductase</keyword>
<gene>
    <name evidence="6" type="ORF">Ae201684_017533</name>
</gene>
<evidence type="ECO:0000313" key="6">
    <source>
        <dbReference type="EMBL" id="KAF0723566.1"/>
    </source>
</evidence>
<reference evidence="6 7" key="1">
    <citation type="submission" date="2019-07" db="EMBL/GenBank/DDBJ databases">
        <title>Genomics analysis of Aphanomyces spp. identifies a new class of oomycete effector associated with host adaptation.</title>
        <authorList>
            <person name="Gaulin E."/>
        </authorList>
    </citation>
    <scope>NUCLEOTIDE SEQUENCE [LARGE SCALE GENOMIC DNA]</scope>
    <source>
        <strain evidence="6 7">ATCC 201684</strain>
    </source>
</reference>
<protein>
    <submittedName>
        <fullName evidence="6">Uncharacterized protein</fullName>
    </submittedName>
</protein>
<keyword evidence="5" id="KW-0408">Iron</keyword>
<dbReference type="Gene3D" id="1.10.640.10">
    <property type="entry name" value="Haem peroxidase domain superfamily, animal type"/>
    <property type="match status" value="1"/>
</dbReference>
<evidence type="ECO:0000256" key="5">
    <source>
        <dbReference type="ARBA" id="ARBA00023004"/>
    </source>
</evidence>
<dbReference type="PROSITE" id="PS50292">
    <property type="entry name" value="PEROXIDASE_3"/>
    <property type="match status" value="1"/>
</dbReference>
<dbReference type="GO" id="GO:0004601">
    <property type="term" value="F:peroxidase activity"/>
    <property type="evidence" value="ECO:0007669"/>
    <property type="project" value="InterPro"/>
</dbReference>
<dbReference type="InterPro" id="IPR037120">
    <property type="entry name" value="Haem_peroxidase_sf_animal"/>
</dbReference>
<evidence type="ECO:0000256" key="1">
    <source>
        <dbReference type="ARBA" id="ARBA00022723"/>
    </source>
</evidence>
<keyword evidence="2" id="KW-0611">Plant defense</keyword>
<keyword evidence="7" id="KW-1185">Reference proteome</keyword>